<sequence length="171" mass="19663">MNKVIFLDRDGVINKKLENDYVKSVFEFEILESVKETLQKLKELGYLLIVITNQQGIGKGIMSEKDLESIHNYMLKELPEIDDIFYCPHLNGTCNCRKPENKMLLDAKEKWNIDFNKSWMIGDSESDIICGKSVGCKTIFICGDLNHSIGDFTCKNIYCCVDYLTNTEIKI</sequence>
<dbReference type="EMBL" id="JACDUI010000002">
    <property type="protein sequence ID" value="MBA2840769.1"/>
    <property type="molecule type" value="Genomic_DNA"/>
</dbReference>
<keyword evidence="6 8" id="KW-0119">Carbohydrate metabolism</keyword>
<gene>
    <name evidence="9" type="ORF">HNP87_001301</name>
</gene>
<dbReference type="SUPFAM" id="SSF56784">
    <property type="entry name" value="HAD-like"/>
    <property type="match status" value="1"/>
</dbReference>
<dbReference type="NCBIfam" id="TIGR01549">
    <property type="entry name" value="HAD-SF-IA-v1"/>
    <property type="match status" value="1"/>
</dbReference>
<dbReference type="GO" id="GO:0046872">
    <property type="term" value="F:metal ion binding"/>
    <property type="evidence" value="ECO:0007669"/>
    <property type="project" value="UniProtKB-KW"/>
</dbReference>
<evidence type="ECO:0000313" key="10">
    <source>
        <dbReference type="Proteomes" id="UP000563838"/>
    </source>
</evidence>
<dbReference type="GO" id="GO:0005737">
    <property type="term" value="C:cytoplasm"/>
    <property type="evidence" value="ECO:0007669"/>
    <property type="project" value="UniProtKB-SubCell"/>
</dbReference>
<evidence type="ECO:0000256" key="3">
    <source>
        <dbReference type="ARBA" id="ARBA00022490"/>
    </source>
</evidence>
<dbReference type="Pfam" id="PF13419">
    <property type="entry name" value="HAD_2"/>
    <property type="match status" value="1"/>
</dbReference>
<dbReference type="PIRSF" id="PIRSF004682">
    <property type="entry name" value="GmhB"/>
    <property type="match status" value="1"/>
</dbReference>
<evidence type="ECO:0000313" key="9">
    <source>
        <dbReference type="EMBL" id="MBA2840769.1"/>
    </source>
</evidence>
<accession>A0A7J9NKF8</accession>
<evidence type="ECO:0000256" key="2">
    <source>
        <dbReference type="ARBA" id="ARBA00007958"/>
    </source>
</evidence>
<dbReference type="NCBIfam" id="TIGR01662">
    <property type="entry name" value="HAD-SF-IIIA"/>
    <property type="match status" value="1"/>
</dbReference>
<dbReference type="GO" id="GO:0005975">
    <property type="term" value="P:carbohydrate metabolic process"/>
    <property type="evidence" value="ECO:0007669"/>
    <property type="project" value="InterPro"/>
</dbReference>
<dbReference type="InterPro" id="IPR036412">
    <property type="entry name" value="HAD-like_sf"/>
</dbReference>
<dbReference type="InterPro" id="IPR023214">
    <property type="entry name" value="HAD_sf"/>
</dbReference>
<keyword evidence="3 8" id="KW-0963">Cytoplasm</keyword>
<dbReference type="Gene3D" id="3.40.50.1000">
    <property type="entry name" value="HAD superfamily/HAD-like"/>
    <property type="match status" value="1"/>
</dbReference>
<reference evidence="9 10" key="1">
    <citation type="submission" date="2020-07" db="EMBL/GenBank/DDBJ databases">
        <title>Genomic Encyclopedia of Type Strains, Phase IV (KMG-V): Genome sequencing to study the core and pangenomes of soil and plant-associated prokaryotes.</title>
        <authorList>
            <person name="Whitman W."/>
        </authorList>
    </citation>
    <scope>NUCLEOTIDE SEQUENCE [LARGE SCALE GENOMIC DNA]</scope>
    <source>
        <strain evidence="9 10">A4</strain>
    </source>
</reference>
<dbReference type="InterPro" id="IPR006439">
    <property type="entry name" value="HAD-SF_hydro_IA"/>
</dbReference>
<dbReference type="InterPro" id="IPR006543">
    <property type="entry name" value="Histidinol-phos"/>
</dbReference>
<keyword evidence="4" id="KW-0479">Metal-binding</keyword>
<dbReference type="NCBIfam" id="TIGR01656">
    <property type="entry name" value="Histidinol-ppas"/>
    <property type="match status" value="1"/>
</dbReference>
<dbReference type="GO" id="GO:0016791">
    <property type="term" value="F:phosphatase activity"/>
    <property type="evidence" value="ECO:0007669"/>
    <property type="project" value="InterPro"/>
</dbReference>
<evidence type="ECO:0000256" key="8">
    <source>
        <dbReference type="PIRNR" id="PIRNR004682"/>
    </source>
</evidence>
<dbReference type="EC" id="3.1.3.-" evidence="8"/>
<evidence type="ECO:0000256" key="4">
    <source>
        <dbReference type="ARBA" id="ARBA00022723"/>
    </source>
</evidence>
<comment type="similarity">
    <text evidence="2">Belongs to the HAD-like hydrolase superfamily.</text>
</comment>
<organism evidence="9 10">
    <name type="scientific">Methanococcus maripaludis</name>
    <name type="common">Methanococcus deltae</name>
    <dbReference type="NCBI Taxonomy" id="39152"/>
    <lineage>
        <taxon>Archaea</taxon>
        <taxon>Methanobacteriati</taxon>
        <taxon>Methanobacteriota</taxon>
        <taxon>Methanomada group</taxon>
        <taxon>Methanococci</taxon>
        <taxon>Methanococcales</taxon>
        <taxon>Methanococcaceae</taxon>
        <taxon>Methanococcus</taxon>
    </lineage>
</organism>
<dbReference type="RefSeq" id="WP_181488516.1">
    <property type="nucleotide sequence ID" value="NZ_JACDUI010000002.1"/>
</dbReference>
<comment type="caution">
    <text evidence="9">The sequence shown here is derived from an EMBL/GenBank/DDBJ whole genome shotgun (WGS) entry which is preliminary data.</text>
</comment>
<dbReference type="CDD" id="cd07503">
    <property type="entry name" value="HAD_HisB-N"/>
    <property type="match status" value="1"/>
</dbReference>
<dbReference type="InterPro" id="IPR041492">
    <property type="entry name" value="HAD_2"/>
</dbReference>
<dbReference type="InterPro" id="IPR006549">
    <property type="entry name" value="HAD-SF_hydro_IIIA"/>
</dbReference>
<evidence type="ECO:0000256" key="6">
    <source>
        <dbReference type="ARBA" id="ARBA00023277"/>
    </source>
</evidence>
<comment type="similarity">
    <text evidence="8">Belongs to the gmhB family.</text>
</comment>
<proteinExistence type="inferred from homology"/>
<dbReference type="InterPro" id="IPR004446">
    <property type="entry name" value="Heptose_bisP_phosphatase"/>
</dbReference>
<evidence type="ECO:0000256" key="5">
    <source>
        <dbReference type="ARBA" id="ARBA00022801"/>
    </source>
</evidence>
<protein>
    <recommendedName>
        <fullName evidence="7 8">D,D-heptose 1,7-bisphosphate phosphatase</fullName>
        <ecNumber evidence="8">3.1.3.-</ecNumber>
    </recommendedName>
</protein>
<dbReference type="PANTHER" id="PTHR42891">
    <property type="entry name" value="D-GLYCERO-BETA-D-MANNO-HEPTOSE-1,7-BISPHOSPHATE 7-PHOSPHATASE"/>
    <property type="match status" value="1"/>
</dbReference>
<comment type="subcellular location">
    <subcellularLocation>
        <location evidence="1 8">Cytoplasm</location>
    </subcellularLocation>
</comment>
<keyword evidence="5 8" id="KW-0378">Hydrolase</keyword>
<dbReference type="AlphaFoldDB" id="A0A7J9NKF8"/>
<evidence type="ECO:0000256" key="1">
    <source>
        <dbReference type="ARBA" id="ARBA00004496"/>
    </source>
</evidence>
<dbReference type="Proteomes" id="UP000563838">
    <property type="component" value="Unassembled WGS sequence"/>
</dbReference>
<evidence type="ECO:0000256" key="7">
    <source>
        <dbReference type="ARBA" id="ARBA00031828"/>
    </source>
</evidence>
<name>A0A7J9NKF8_METMI</name>
<dbReference type="PANTHER" id="PTHR42891:SF1">
    <property type="entry name" value="D-GLYCERO-BETA-D-MANNO-HEPTOSE-1,7-BISPHOSPHATE 7-PHOSPHATASE"/>
    <property type="match status" value="1"/>
</dbReference>